<dbReference type="Proteomes" id="UP001589818">
    <property type="component" value="Unassembled WGS sequence"/>
</dbReference>
<keyword evidence="4" id="KW-0121">Carboxypeptidase</keyword>
<feature type="signal peptide" evidence="2">
    <location>
        <begin position="1"/>
        <end position="23"/>
    </location>
</feature>
<keyword evidence="5" id="KW-1185">Reference proteome</keyword>
<keyword evidence="4" id="KW-0378">Hydrolase</keyword>
<name>A0ABV6JAE0_9BACL</name>
<dbReference type="CDD" id="cd14852">
    <property type="entry name" value="LD-carboxypeptidase"/>
    <property type="match status" value="1"/>
</dbReference>
<dbReference type="GO" id="GO:0004180">
    <property type="term" value="F:carboxypeptidase activity"/>
    <property type="evidence" value="ECO:0007669"/>
    <property type="project" value="UniProtKB-KW"/>
</dbReference>
<dbReference type="RefSeq" id="WP_204819528.1">
    <property type="nucleotide sequence ID" value="NZ_JANHOF010000003.1"/>
</dbReference>
<dbReference type="EMBL" id="JBHLVF010000017">
    <property type="protein sequence ID" value="MFC0392444.1"/>
    <property type="molecule type" value="Genomic_DNA"/>
</dbReference>
<feature type="domain" description="D-alanyl-D-alanine carboxypeptidase-like core" evidence="3">
    <location>
        <begin position="101"/>
        <end position="229"/>
    </location>
</feature>
<sequence length="253" mass="27995">MYNTKWTCIAGIAALSISLTACAGPSKEQGHTVGAQAAHVQTNHKPQDGPSTVPTSEEQGQQEDRSIQVFVNKQNSLAKDFAPEDLVDVDVPTVLQNPEVNQMRKEAAEALKLMFSKAEESGYKLYARSGYRSYKTQEALFDGYAARSGQSAASRFSARAGQSEHQTGLAMDITSESVSLQLSEDFGETAEGKWVSENAHRYGFIIRYPKNKEDITGYMYEPWHIRYLGVDTATKVYESGLTLEEYRNEVSPS</sequence>
<accession>A0ABV6JAE0</accession>
<keyword evidence="4" id="KW-0645">Protease</keyword>
<dbReference type="PANTHER" id="PTHR34385:SF1">
    <property type="entry name" value="PEPTIDOGLYCAN L-ALANYL-D-GLUTAMATE ENDOPEPTIDASE CWLK"/>
    <property type="match status" value="1"/>
</dbReference>
<evidence type="ECO:0000313" key="4">
    <source>
        <dbReference type="EMBL" id="MFC0392444.1"/>
    </source>
</evidence>
<keyword evidence="2" id="KW-0732">Signal</keyword>
<evidence type="ECO:0000256" key="1">
    <source>
        <dbReference type="SAM" id="MobiDB-lite"/>
    </source>
</evidence>
<feature type="compositionally biased region" description="Polar residues" evidence="1">
    <location>
        <begin position="39"/>
        <end position="59"/>
    </location>
</feature>
<evidence type="ECO:0000256" key="2">
    <source>
        <dbReference type="SAM" id="SignalP"/>
    </source>
</evidence>
<organism evidence="4 5">
    <name type="scientific">Paenibacillus mendelii</name>
    <dbReference type="NCBI Taxonomy" id="206163"/>
    <lineage>
        <taxon>Bacteria</taxon>
        <taxon>Bacillati</taxon>
        <taxon>Bacillota</taxon>
        <taxon>Bacilli</taxon>
        <taxon>Bacillales</taxon>
        <taxon>Paenibacillaceae</taxon>
        <taxon>Paenibacillus</taxon>
    </lineage>
</organism>
<dbReference type="Pfam" id="PF02557">
    <property type="entry name" value="VanY"/>
    <property type="match status" value="1"/>
</dbReference>
<dbReference type="InterPro" id="IPR003709">
    <property type="entry name" value="VanY-like_core_dom"/>
</dbReference>
<dbReference type="PROSITE" id="PS51257">
    <property type="entry name" value="PROKAR_LIPOPROTEIN"/>
    <property type="match status" value="1"/>
</dbReference>
<dbReference type="PANTHER" id="PTHR34385">
    <property type="entry name" value="D-ALANYL-D-ALANINE CARBOXYPEPTIDASE"/>
    <property type="match status" value="1"/>
</dbReference>
<feature type="chain" id="PRO_5046870005" evidence="2">
    <location>
        <begin position="24"/>
        <end position="253"/>
    </location>
</feature>
<dbReference type="InterPro" id="IPR058193">
    <property type="entry name" value="VanY/YodJ_core_dom"/>
</dbReference>
<reference evidence="4 5" key="1">
    <citation type="submission" date="2024-09" db="EMBL/GenBank/DDBJ databases">
        <authorList>
            <person name="Sun Q."/>
            <person name="Mori K."/>
        </authorList>
    </citation>
    <scope>NUCLEOTIDE SEQUENCE [LARGE SCALE GENOMIC DNA]</scope>
    <source>
        <strain evidence="4 5">CCM 4839</strain>
    </source>
</reference>
<evidence type="ECO:0000313" key="5">
    <source>
        <dbReference type="Proteomes" id="UP001589818"/>
    </source>
</evidence>
<protein>
    <submittedName>
        <fullName evidence="4">D-alanyl-D-alanine carboxypeptidase family protein</fullName>
    </submittedName>
</protein>
<dbReference type="InterPro" id="IPR052179">
    <property type="entry name" value="DD-CPase-like"/>
</dbReference>
<gene>
    <name evidence="4" type="ORF">ACFFJ8_13815</name>
</gene>
<evidence type="ECO:0000259" key="3">
    <source>
        <dbReference type="Pfam" id="PF02557"/>
    </source>
</evidence>
<dbReference type="InterPro" id="IPR009045">
    <property type="entry name" value="Zn_M74/Hedgehog-like"/>
</dbReference>
<feature type="region of interest" description="Disordered" evidence="1">
    <location>
        <begin position="26"/>
        <end position="64"/>
    </location>
</feature>
<dbReference type="SUPFAM" id="SSF55166">
    <property type="entry name" value="Hedgehog/DD-peptidase"/>
    <property type="match status" value="1"/>
</dbReference>
<dbReference type="Gene3D" id="3.30.1380.10">
    <property type="match status" value="1"/>
</dbReference>
<comment type="caution">
    <text evidence="4">The sequence shown here is derived from an EMBL/GenBank/DDBJ whole genome shotgun (WGS) entry which is preliminary data.</text>
</comment>
<proteinExistence type="predicted"/>